<feature type="region of interest" description="Disordered" evidence="1">
    <location>
        <begin position="1"/>
        <end position="24"/>
    </location>
</feature>
<accession>A0ABR3FEW5</accession>
<organism evidence="2 3">
    <name type="scientific">Marasmius crinis-equi</name>
    <dbReference type="NCBI Taxonomy" id="585013"/>
    <lineage>
        <taxon>Eukaryota</taxon>
        <taxon>Fungi</taxon>
        <taxon>Dikarya</taxon>
        <taxon>Basidiomycota</taxon>
        <taxon>Agaricomycotina</taxon>
        <taxon>Agaricomycetes</taxon>
        <taxon>Agaricomycetidae</taxon>
        <taxon>Agaricales</taxon>
        <taxon>Marasmiineae</taxon>
        <taxon>Marasmiaceae</taxon>
        <taxon>Marasmius</taxon>
    </lineage>
</organism>
<feature type="compositionally biased region" description="Basic and acidic residues" evidence="1">
    <location>
        <begin position="52"/>
        <end position="62"/>
    </location>
</feature>
<reference evidence="2 3" key="1">
    <citation type="submission" date="2024-02" db="EMBL/GenBank/DDBJ databases">
        <title>A draft genome for the cacao thread blight pathogen Marasmius crinis-equi.</title>
        <authorList>
            <person name="Cohen S.P."/>
            <person name="Baruah I.K."/>
            <person name="Amoako-Attah I."/>
            <person name="Bukari Y."/>
            <person name="Meinhardt L.W."/>
            <person name="Bailey B.A."/>
        </authorList>
    </citation>
    <scope>NUCLEOTIDE SEQUENCE [LARGE SCALE GENOMIC DNA]</scope>
    <source>
        <strain evidence="2 3">GH-76</strain>
    </source>
</reference>
<gene>
    <name evidence="2" type="ORF">V5O48_008208</name>
</gene>
<name>A0ABR3FEW5_9AGAR</name>
<protein>
    <submittedName>
        <fullName evidence="2">Uncharacterized protein</fullName>
    </submittedName>
</protein>
<evidence type="ECO:0000256" key="1">
    <source>
        <dbReference type="SAM" id="MobiDB-lite"/>
    </source>
</evidence>
<feature type="region of interest" description="Disordered" evidence="1">
    <location>
        <begin position="52"/>
        <end position="93"/>
    </location>
</feature>
<evidence type="ECO:0000313" key="3">
    <source>
        <dbReference type="Proteomes" id="UP001465976"/>
    </source>
</evidence>
<evidence type="ECO:0000313" key="2">
    <source>
        <dbReference type="EMBL" id="KAL0573747.1"/>
    </source>
</evidence>
<dbReference type="Proteomes" id="UP001465976">
    <property type="component" value="Unassembled WGS sequence"/>
</dbReference>
<dbReference type="EMBL" id="JBAHYK010000469">
    <property type="protein sequence ID" value="KAL0573747.1"/>
    <property type="molecule type" value="Genomic_DNA"/>
</dbReference>
<keyword evidence="3" id="KW-1185">Reference proteome</keyword>
<comment type="caution">
    <text evidence="2">The sequence shown here is derived from an EMBL/GenBank/DDBJ whole genome shotgun (WGS) entry which is preliminary data.</text>
</comment>
<feature type="compositionally biased region" description="Polar residues" evidence="1">
    <location>
        <begin position="63"/>
        <end position="73"/>
    </location>
</feature>
<sequence>MDALNVENNQDKTTRTMQSAPRHDSLMVNRTIWNWHADLSSSLRHAITEKRQCEQQLKEQSAENHQPTPTQQDEGPGQADSGLNAHLDAGKSM</sequence>
<proteinExistence type="predicted"/>